<organism evidence="1 2">
    <name type="scientific">Crossiella cryophila</name>
    <dbReference type="NCBI Taxonomy" id="43355"/>
    <lineage>
        <taxon>Bacteria</taxon>
        <taxon>Bacillati</taxon>
        <taxon>Actinomycetota</taxon>
        <taxon>Actinomycetes</taxon>
        <taxon>Pseudonocardiales</taxon>
        <taxon>Pseudonocardiaceae</taxon>
        <taxon>Crossiella</taxon>
    </lineage>
</organism>
<gene>
    <name evidence="1" type="ORF">HNR67_005702</name>
</gene>
<evidence type="ECO:0000313" key="2">
    <source>
        <dbReference type="Proteomes" id="UP000533598"/>
    </source>
</evidence>
<sequence length="625" mass="69816">MTEPVPFDFPRDLGNRSEPTVGVWNRLEGRPRTTDFDRALRAEIRDPLWLLTRQWQLGEFQASDGGSPVTASYTVQASSVSRFKPFDGNPVELPAEQPLPVEALAERRALRFTSGTERVSFDLRLAIGRRWFKLLATLPLGLGELLASFRAQYVKLYPIALPDPLQDKDSPRLAHPEVWASMQAMAGRYLDGYQLYEHIKYRGGTAYDGIEELLNLHKQPITRLGLELRDWFDALIQQPANVQPELRPTGEDCWDGTHLEHNFSVGTTLAGGRQKTLTAREYPGGTLDWHAFSVDAKLPLGGSRPPKPFRRTVFPAPVRYAGMPLPRWWAVEDGRTNFAAVTPDSTDLARLIFLEFALVYGNDWYQLPCDLPAGSLATLENVSVTDTFGITTVVEPANAGPDQDWRRWSMFSLDTLGAEPVAADTSLLLPASVPKIAEGPALEEVVLLRDENANLVWGVEQTVRMATGEPRRGSEIAAESVAWRQRHQPTQPPGPPLAPVSYEVMNTVPEHWIPFVPVHQDSTRRSIHLQRAALPSAIRQADPTQPRAVVRPRTDLLREGLDRGEPYFVNEEEVTQTGTRLALSFQRTRWRDGRVVVWLGVRRGTGRGQGSSGLRFDSVIDSPAP</sequence>
<accession>A0A7W7FY17</accession>
<comment type="caution">
    <text evidence="1">The sequence shown here is derived from an EMBL/GenBank/DDBJ whole genome shotgun (WGS) entry which is preliminary data.</text>
</comment>
<proteinExistence type="predicted"/>
<dbReference type="RefSeq" id="WP_185005312.1">
    <property type="nucleotide sequence ID" value="NZ_BAAAUI010000001.1"/>
</dbReference>
<dbReference type="AlphaFoldDB" id="A0A7W7FY17"/>
<evidence type="ECO:0000313" key="1">
    <source>
        <dbReference type="EMBL" id="MBB4679584.1"/>
    </source>
</evidence>
<protein>
    <submittedName>
        <fullName evidence="1">Uncharacterized protein</fullName>
    </submittedName>
</protein>
<keyword evidence="2" id="KW-1185">Reference proteome</keyword>
<dbReference type="Proteomes" id="UP000533598">
    <property type="component" value="Unassembled WGS sequence"/>
</dbReference>
<dbReference type="EMBL" id="JACHMH010000001">
    <property type="protein sequence ID" value="MBB4679584.1"/>
    <property type="molecule type" value="Genomic_DNA"/>
</dbReference>
<name>A0A7W7FY17_9PSEU</name>
<reference evidence="1 2" key="1">
    <citation type="submission" date="2020-08" db="EMBL/GenBank/DDBJ databases">
        <title>Sequencing the genomes of 1000 actinobacteria strains.</title>
        <authorList>
            <person name="Klenk H.-P."/>
        </authorList>
    </citation>
    <scope>NUCLEOTIDE SEQUENCE [LARGE SCALE GENOMIC DNA]</scope>
    <source>
        <strain evidence="1 2">DSM 44230</strain>
    </source>
</reference>